<dbReference type="Pfam" id="PF01436">
    <property type="entry name" value="NHL"/>
    <property type="match status" value="2"/>
</dbReference>
<keyword evidence="1" id="KW-0677">Repeat</keyword>
<name>A0A1Q9D6V1_SYMMI</name>
<dbReference type="Gene3D" id="2.120.10.30">
    <property type="entry name" value="TolB, C-terminal domain"/>
    <property type="match status" value="2"/>
</dbReference>
<feature type="compositionally biased region" description="Pro residues" evidence="2">
    <location>
        <begin position="341"/>
        <end position="351"/>
    </location>
</feature>
<protein>
    <submittedName>
        <fullName evidence="3">E3 ubiquitin-protein ligase TRIM71</fullName>
    </submittedName>
</protein>
<sequence>MAPTGDDVVFQYGAGGRGKGFGKDGRRLMSQPRGIHVESDGSLYVADFTSFCVFRFAADDSRGHVVAGEDGKQLMDVDYLKDIDRPLASPEGEGFLLKNPIDVVSSPRDGLLVLDCAAARVQSFQPGPGGQSAAGRVRVPPSTAPPAKSVAAPEALKHPRAIFLEDDGIVVCDTWSHRVLRYRTSASAPEVLAGTPNSCGGEPGKLNFPSCIAFCADGSLLVSDTNNHRVQRFRPGERQGETVAGSAECKSGCSLTELNMPTGLVVEADGSFLVADRANGRVLRFREGGAGEVLAGPELLERPWGLALGPDGSVYVSDERRAVVLKLAGAKPKQPKTEAAPPQPSGYPPQMPAEEPSRGYPGKQPAAAPAAPDLGMGLD</sequence>
<dbReference type="InterPro" id="IPR050952">
    <property type="entry name" value="TRIM-NHL_E3_ligases"/>
</dbReference>
<accession>A0A1Q9D6V1</accession>
<dbReference type="PROSITE" id="PS51125">
    <property type="entry name" value="NHL"/>
    <property type="match status" value="2"/>
</dbReference>
<keyword evidence="4" id="KW-1185">Reference proteome</keyword>
<proteinExistence type="predicted"/>
<dbReference type="OrthoDB" id="342730at2759"/>
<dbReference type="AlphaFoldDB" id="A0A1Q9D6V1"/>
<dbReference type="Proteomes" id="UP000186817">
    <property type="component" value="Unassembled WGS sequence"/>
</dbReference>
<gene>
    <name evidence="3" type="primary">trim71</name>
    <name evidence="3" type="ORF">AK812_SmicGene27442</name>
</gene>
<comment type="caution">
    <text evidence="3">The sequence shown here is derived from an EMBL/GenBank/DDBJ whole genome shotgun (WGS) entry which is preliminary data.</text>
</comment>
<evidence type="ECO:0000313" key="4">
    <source>
        <dbReference type="Proteomes" id="UP000186817"/>
    </source>
</evidence>
<dbReference type="PANTHER" id="PTHR24104">
    <property type="entry name" value="E3 UBIQUITIN-PROTEIN LIGASE NHLRC1-RELATED"/>
    <property type="match status" value="1"/>
</dbReference>
<feature type="region of interest" description="Disordered" evidence="2">
    <location>
        <begin position="126"/>
        <end position="151"/>
    </location>
</feature>
<organism evidence="3 4">
    <name type="scientific">Symbiodinium microadriaticum</name>
    <name type="common">Dinoflagellate</name>
    <name type="synonym">Zooxanthella microadriatica</name>
    <dbReference type="NCBI Taxonomy" id="2951"/>
    <lineage>
        <taxon>Eukaryota</taxon>
        <taxon>Sar</taxon>
        <taxon>Alveolata</taxon>
        <taxon>Dinophyceae</taxon>
        <taxon>Suessiales</taxon>
        <taxon>Symbiodiniaceae</taxon>
        <taxon>Symbiodinium</taxon>
    </lineage>
</organism>
<evidence type="ECO:0000256" key="1">
    <source>
        <dbReference type="ARBA" id="ARBA00022737"/>
    </source>
</evidence>
<evidence type="ECO:0000313" key="3">
    <source>
        <dbReference type="EMBL" id="OLP90929.1"/>
    </source>
</evidence>
<dbReference type="GO" id="GO:0008270">
    <property type="term" value="F:zinc ion binding"/>
    <property type="evidence" value="ECO:0007669"/>
    <property type="project" value="UniProtKB-KW"/>
</dbReference>
<dbReference type="InterPro" id="IPR011042">
    <property type="entry name" value="6-blade_b-propeller_TolB-like"/>
</dbReference>
<dbReference type="OMA" id="ERPRIEW"/>
<feature type="region of interest" description="Disordered" evidence="2">
    <location>
        <begin position="327"/>
        <end position="379"/>
    </location>
</feature>
<reference evidence="3 4" key="1">
    <citation type="submission" date="2016-02" db="EMBL/GenBank/DDBJ databases">
        <title>Genome analysis of coral dinoflagellate symbionts highlights evolutionary adaptations to a symbiotic lifestyle.</title>
        <authorList>
            <person name="Aranda M."/>
            <person name="Li Y."/>
            <person name="Liew Y.J."/>
            <person name="Baumgarten S."/>
            <person name="Simakov O."/>
            <person name="Wilson M."/>
            <person name="Piel J."/>
            <person name="Ashoor H."/>
            <person name="Bougouffa S."/>
            <person name="Bajic V.B."/>
            <person name="Ryu T."/>
            <person name="Ravasi T."/>
            <person name="Bayer T."/>
            <person name="Micklem G."/>
            <person name="Kim H."/>
            <person name="Bhak J."/>
            <person name="Lajeunesse T.C."/>
            <person name="Voolstra C.R."/>
        </authorList>
    </citation>
    <scope>NUCLEOTIDE SEQUENCE [LARGE SCALE GENOMIC DNA]</scope>
    <source>
        <strain evidence="3 4">CCMP2467</strain>
    </source>
</reference>
<dbReference type="InterPro" id="IPR001258">
    <property type="entry name" value="NHL_repeat"/>
</dbReference>
<dbReference type="EMBL" id="LSRX01000687">
    <property type="protein sequence ID" value="OLP90929.1"/>
    <property type="molecule type" value="Genomic_DNA"/>
</dbReference>
<dbReference type="SUPFAM" id="SSF101898">
    <property type="entry name" value="NHL repeat"/>
    <property type="match status" value="2"/>
</dbReference>
<evidence type="ECO:0000256" key="2">
    <source>
        <dbReference type="SAM" id="MobiDB-lite"/>
    </source>
</evidence>
<dbReference type="PANTHER" id="PTHR24104:SF25">
    <property type="entry name" value="PROTEIN LIN-41"/>
    <property type="match status" value="1"/>
</dbReference>
<dbReference type="CDD" id="cd05819">
    <property type="entry name" value="NHL"/>
    <property type="match status" value="1"/>
</dbReference>